<dbReference type="Gene3D" id="1.20.1250.20">
    <property type="entry name" value="MFS general substrate transporter like domains"/>
    <property type="match status" value="1"/>
</dbReference>
<feature type="compositionally biased region" description="Polar residues" evidence="5">
    <location>
        <begin position="1"/>
        <end position="16"/>
    </location>
</feature>
<dbReference type="PANTHER" id="PTHR23501:SF109">
    <property type="entry name" value="MAJOR FACILITATOR SUPERFAMILY (MFS) PROFILE DOMAIN-CONTAINING PROTEIN-RELATED"/>
    <property type="match status" value="1"/>
</dbReference>
<evidence type="ECO:0000259" key="7">
    <source>
        <dbReference type="PROSITE" id="PS50850"/>
    </source>
</evidence>
<feature type="compositionally biased region" description="Basic and acidic residues" evidence="5">
    <location>
        <begin position="18"/>
        <end position="46"/>
    </location>
</feature>
<dbReference type="PANTHER" id="PTHR23501">
    <property type="entry name" value="MAJOR FACILITATOR SUPERFAMILY"/>
    <property type="match status" value="1"/>
</dbReference>
<dbReference type="Proteomes" id="UP000756132">
    <property type="component" value="Chromosome 1"/>
</dbReference>
<feature type="region of interest" description="Disordered" evidence="5">
    <location>
        <begin position="1"/>
        <end position="56"/>
    </location>
</feature>
<evidence type="ECO:0000256" key="2">
    <source>
        <dbReference type="ARBA" id="ARBA00022692"/>
    </source>
</evidence>
<evidence type="ECO:0000256" key="3">
    <source>
        <dbReference type="ARBA" id="ARBA00022989"/>
    </source>
</evidence>
<feature type="transmembrane region" description="Helical" evidence="6">
    <location>
        <begin position="71"/>
        <end position="95"/>
    </location>
</feature>
<comment type="subcellular location">
    <subcellularLocation>
        <location evidence="1">Membrane</location>
        <topology evidence="1">Multi-pass membrane protein</topology>
    </subcellularLocation>
</comment>
<dbReference type="GeneID" id="71980518"/>
<dbReference type="InterPro" id="IPR020846">
    <property type="entry name" value="MFS_dom"/>
</dbReference>
<dbReference type="InterPro" id="IPR036259">
    <property type="entry name" value="MFS_trans_sf"/>
</dbReference>
<evidence type="ECO:0000256" key="6">
    <source>
        <dbReference type="SAM" id="Phobius"/>
    </source>
</evidence>
<evidence type="ECO:0000256" key="4">
    <source>
        <dbReference type="ARBA" id="ARBA00023136"/>
    </source>
</evidence>
<reference evidence="8" key="2">
    <citation type="journal article" date="2022" name="Microb. Genom.">
        <title>A chromosome-scale genome assembly of the tomato pathogen Cladosporium fulvum reveals a compartmentalized genome architecture and the presence of a dispensable chromosome.</title>
        <authorList>
            <person name="Zaccaron A.Z."/>
            <person name="Chen L.H."/>
            <person name="Samaras A."/>
            <person name="Stergiopoulos I."/>
        </authorList>
    </citation>
    <scope>NUCLEOTIDE SEQUENCE</scope>
    <source>
        <strain evidence="8">Race5_Kim</strain>
    </source>
</reference>
<dbReference type="GO" id="GO:0022857">
    <property type="term" value="F:transmembrane transporter activity"/>
    <property type="evidence" value="ECO:0007669"/>
    <property type="project" value="InterPro"/>
</dbReference>
<keyword evidence="3 6" id="KW-1133">Transmembrane helix</keyword>
<dbReference type="OrthoDB" id="4161376at2759"/>
<dbReference type="AlphaFoldDB" id="A0A9Q8L7B7"/>
<dbReference type="KEGG" id="ffu:CLAFUR5_00640"/>
<dbReference type="Pfam" id="PF00083">
    <property type="entry name" value="Sugar_tr"/>
    <property type="match status" value="1"/>
</dbReference>
<evidence type="ECO:0000256" key="5">
    <source>
        <dbReference type="SAM" id="MobiDB-lite"/>
    </source>
</evidence>
<keyword evidence="4 6" id="KW-0472">Membrane</keyword>
<keyword evidence="9" id="KW-1185">Reference proteome</keyword>
<feature type="transmembrane region" description="Helical" evidence="6">
    <location>
        <begin position="158"/>
        <end position="182"/>
    </location>
</feature>
<dbReference type="GO" id="GO:0005886">
    <property type="term" value="C:plasma membrane"/>
    <property type="evidence" value="ECO:0007669"/>
    <property type="project" value="TreeGrafter"/>
</dbReference>
<dbReference type="SUPFAM" id="SSF103473">
    <property type="entry name" value="MFS general substrate transporter"/>
    <property type="match status" value="1"/>
</dbReference>
<keyword evidence="2 6" id="KW-0812">Transmembrane</keyword>
<feature type="domain" description="Major facilitator superfamily (MFS) profile" evidence="7">
    <location>
        <begin position="68"/>
        <end position="212"/>
    </location>
</feature>
<accession>A0A9Q8L7B7</accession>
<sequence>MAEKSPTLQKGSPDNSPDTEKVEMSHIEEVHTNERVPDHANYHEKNGSPAYGNEADHDHPKPMSFARMMSLIAMAFLWNGSQIPVYLFGAVPPYIYGDIGGTDRWVWFVLANLLSLAAVCPFVGSISDLIGRRYVALIGASLLVIGMIQFICSTVHDMNYFICGMVFAGAGAGINELTALAATSELTPTAKRGKYVAVDTSIPGAALTSGFR</sequence>
<dbReference type="PROSITE" id="PS50850">
    <property type="entry name" value="MFS"/>
    <property type="match status" value="1"/>
</dbReference>
<reference evidence="8" key="1">
    <citation type="submission" date="2021-12" db="EMBL/GenBank/DDBJ databases">
        <authorList>
            <person name="Zaccaron A."/>
            <person name="Stergiopoulos I."/>
        </authorList>
    </citation>
    <scope>NUCLEOTIDE SEQUENCE</scope>
    <source>
        <strain evidence="8">Race5_Kim</strain>
    </source>
</reference>
<dbReference type="InterPro" id="IPR005828">
    <property type="entry name" value="MFS_sugar_transport-like"/>
</dbReference>
<feature type="transmembrane region" description="Helical" evidence="6">
    <location>
        <begin position="134"/>
        <end position="152"/>
    </location>
</feature>
<organism evidence="8 9">
    <name type="scientific">Passalora fulva</name>
    <name type="common">Tomato leaf mold</name>
    <name type="synonym">Cladosporium fulvum</name>
    <dbReference type="NCBI Taxonomy" id="5499"/>
    <lineage>
        <taxon>Eukaryota</taxon>
        <taxon>Fungi</taxon>
        <taxon>Dikarya</taxon>
        <taxon>Ascomycota</taxon>
        <taxon>Pezizomycotina</taxon>
        <taxon>Dothideomycetes</taxon>
        <taxon>Dothideomycetidae</taxon>
        <taxon>Mycosphaerellales</taxon>
        <taxon>Mycosphaerellaceae</taxon>
        <taxon>Fulvia</taxon>
    </lineage>
</organism>
<evidence type="ECO:0000256" key="1">
    <source>
        <dbReference type="ARBA" id="ARBA00004141"/>
    </source>
</evidence>
<dbReference type="EMBL" id="CP090163">
    <property type="protein sequence ID" value="UJO12215.1"/>
    <property type="molecule type" value="Genomic_DNA"/>
</dbReference>
<evidence type="ECO:0000313" key="9">
    <source>
        <dbReference type="Proteomes" id="UP000756132"/>
    </source>
</evidence>
<evidence type="ECO:0000313" key="8">
    <source>
        <dbReference type="EMBL" id="UJO12215.1"/>
    </source>
</evidence>
<proteinExistence type="predicted"/>
<name>A0A9Q8L7B7_PASFU</name>
<protein>
    <recommendedName>
        <fullName evidence="7">Major facilitator superfamily (MFS) profile domain-containing protein</fullName>
    </recommendedName>
</protein>
<dbReference type="RefSeq" id="XP_047756581.1">
    <property type="nucleotide sequence ID" value="XM_047899788.1"/>
</dbReference>
<gene>
    <name evidence="8" type="ORF">CLAFUR5_00640</name>
</gene>
<feature type="transmembrane region" description="Helical" evidence="6">
    <location>
        <begin position="107"/>
        <end position="127"/>
    </location>
</feature>